<feature type="domain" description="VOC" evidence="1">
    <location>
        <begin position="7"/>
        <end position="119"/>
    </location>
</feature>
<gene>
    <name evidence="2" type="ORF">FHY64_08990</name>
</gene>
<dbReference type="AlphaFoldDB" id="A0A5C5GFU1"/>
<protein>
    <submittedName>
        <fullName evidence="2">VOC family protein</fullName>
    </submittedName>
</protein>
<dbReference type="OrthoDB" id="9793039at2"/>
<sequence length="121" mass="12789">MSETRPIVAWTEIPVIDMDRGCDFYAKVFGWTMTRDDSGPNPMAVFDGRSAGVVSGHIYPGTPGQGPTIHLTVPDTVETAADRCTASGGRVLGPVISIPAGRFQYATDPDGNSIGLFEMAA</sequence>
<dbReference type="InterPro" id="IPR037523">
    <property type="entry name" value="VOC_core"/>
</dbReference>
<dbReference type="InterPro" id="IPR004360">
    <property type="entry name" value="Glyas_Fos-R_dOase_dom"/>
</dbReference>
<accession>A0A5C5GFU1</accession>
<dbReference type="InterPro" id="IPR029068">
    <property type="entry name" value="Glyas_Bleomycin-R_OHBP_Dase"/>
</dbReference>
<dbReference type="PANTHER" id="PTHR33993:SF2">
    <property type="entry name" value="VOC DOMAIN-CONTAINING PROTEIN"/>
    <property type="match status" value="1"/>
</dbReference>
<dbReference type="EMBL" id="VFFF01000001">
    <property type="protein sequence ID" value="TNY33390.1"/>
    <property type="molecule type" value="Genomic_DNA"/>
</dbReference>
<proteinExistence type="predicted"/>
<dbReference type="CDD" id="cd07247">
    <property type="entry name" value="SgaA_N_like"/>
    <property type="match status" value="1"/>
</dbReference>
<comment type="caution">
    <text evidence="2">The sequence shown here is derived from an EMBL/GenBank/DDBJ whole genome shotgun (WGS) entry which is preliminary data.</text>
</comment>
<dbReference type="RefSeq" id="WP_140194074.1">
    <property type="nucleotide sequence ID" value="NZ_CP065915.1"/>
</dbReference>
<keyword evidence="3" id="KW-1185">Reference proteome</keyword>
<dbReference type="Pfam" id="PF00903">
    <property type="entry name" value="Glyoxalase"/>
    <property type="match status" value="1"/>
</dbReference>
<dbReference type="SUPFAM" id="SSF54593">
    <property type="entry name" value="Glyoxalase/Bleomycin resistance protein/Dihydroxybiphenyl dioxygenase"/>
    <property type="match status" value="1"/>
</dbReference>
<dbReference type="PROSITE" id="PS51819">
    <property type="entry name" value="VOC"/>
    <property type="match status" value="1"/>
</dbReference>
<evidence type="ECO:0000313" key="2">
    <source>
        <dbReference type="EMBL" id="TNY33390.1"/>
    </source>
</evidence>
<dbReference type="Gene3D" id="3.10.180.10">
    <property type="entry name" value="2,3-Dihydroxybiphenyl 1,2-Dioxygenase, domain 1"/>
    <property type="match status" value="1"/>
</dbReference>
<name>A0A5C5GFU1_9RHOB</name>
<evidence type="ECO:0000313" key="3">
    <source>
        <dbReference type="Proteomes" id="UP000314011"/>
    </source>
</evidence>
<reference evidence="2 3" key="1">
    <citation type="submission" date="2019-06" db="EMBL/GenBank/DDBJ databases">
        <title>Genome of new Rhodobacteraceae sp. SM1903.</title>
        <authorList>
            <person name="Ren X."/>
        </authorList>
    </citation>
    <scope>NUCLEOTIDE SEQUENCE [LARGE SCALE GENOMIC DNA]</scope>
    <source>
        <strain evidence="2 3">SM1903</strain>
    </source>
</reference>
<evidence type="ECO:0000259" key="1">
    <source>
        <dbReference type="PROSITE" id="PS51819"/>
    </source>
</evidence>
<dbReference type="Proteomes" id="UP000314011">
    <property type="component" value="Unassembled WGS sequence"/>
</dbReference>
<organism evidence="2 3">
    <name type="scientific">Pelagovum pacificum</name>
    <dbReference type="NCBI Taxonomy" id="2588711"/>
    <lineage>
        <taxon>Bacteria</taxon>
        <taxon>Pseudomonadati</taxon>
        <taxon>Pseudomonadota</taxon>
        <taxon>Alphaproteobacteria</taxon>
        <taxon>Rhodobacterales</taxon>
        <taxon>Paracoccaceae</taxon>
        <taxon>Pelagovum</taxon>
    </lineage>
</organism>
<dbReference type="PANTHER" id="PTHR33993">
    <property type="entry name" value="GLYOXALASE-RELATED"/>
    <property type="match status" value="1"/>
</dbReference>
<dbReference type="InterPro" id="IPR052164">
    <property type="entry name" value="Anthracycline_SecMetBiosynth"/>
</dbReference>